<feature type="compositionally biased region" description="Low complexity" evidence="4">
    <location>
        <begin position="528"/>
        <end position="547"/>
    </location>
</feature>
<feature type="region of interest" description="Disordered" evidence="4">
    <location>
        <begin position="728"/>
        <end position="822"/>
    </location>
</feature>
<name>A0A1I8IFP9_9PLAT</name>
<dbReference type="InterPro" id="IPR003121">
    <property type="entry name" value="SWIB_MDM2_domain"/>
</dbReference>
<feature type="compositionally biased region" description="Basic and acidic residues" evidence="4">
    <location>
        <begin position="774"/>
        <end position="786"/>
    </location>
</feature>
<evidence type="ECO:0000259" key="6">
    <source>
        <dbReference type="PROSITE" id="PS51925"/>
    </source>
</evidence>
<feature type="compositionally biased region" description="Polar residues" evidence="4">
    <location>
        <begin position="173"/>
        <end position="186"/>
    </location>
</feature>
<dbReference type="Pfam" id="PF02201">
    <property type="entry name" value="SWIB"/>
    <property type="match status" value="1"/>
</dbReference>
<dbReference type="GO" id="GO:0008270">
    <property type="term" value="F:zinc ion binding"/>
    <property type="evidence" value="ECO:0007669"/>
    <property type="project" value="UniProtKB-KW"/>
</dbReference>
<feature type="region of interest" description="Disordered" evidence="4">
    <location>
        <begin position="528"/>
        <end position="574"/>
    </location>
</feature>
<dbReference type="PANTHER" id="PTHR46171">
    <property type="entry name" value="GH10160P"/>
    <property type="match status" value="1"/>
</dbReference>
<dbReference type="InterPro" id="IPR043502">
    <property type="entry name" value="DNA/RNA_pol_sf"/>
</dbReference>
<keyword evidence="1 3" id="KW-0863">Zinc-finger</keyword>
<dbReference type="InterPro" id="IPR001841">
    <property type="entry name" value="Znf_RING"/>
</dbReference>
<feature type="region of interest" description="Disordered" evidence="4">
    <location>
        <begin position="172"/>
        <end position="212"/>
    </location>
</feature>
<evidence type="ECO:0000256" key="3">
    <source>
        <dbReference type="PROSITE-ProRule" id="PRU00175"/>
    </source>
</evidence>
<feature type="compositionally biased region" description="Low complexity" evidence="4">
    <location>
        <begin position="414"/>
        <end position="444"/>
    </location>
</feature>
<dbReference type="InterPro" id="IPR013083">
    <property type="entry name" value="Znf_RING/FYVE/PHD"/>
</dbReference>
<dbReference type="Gene3D" id="3.30.40.10">
    <property type="entry name" value="Zinc/RING finger domain, C3HC4 (zinc finger)"/>
    <property type="match status" value="1"/>
</dbReference>
<evidence type="ECO:0000256" key="4">
    <source>
        <dbReference type="SAM" id="MobiDB-lite"/>
    </source>
</evidence>
<evidence type="ECO:0000256" key="2">
    <source>
        <dbReference type="ARBA" id="ARBA00022833"/>
    </source>
</evidence>
<dbReference type="InterPro" id="IPR043128">
    <property type="entry name" value="Rev_trsase/Diguanyl_cyclase"/>
</dbReference>
<dbReference type="Gene3D" id="3.30.70.270">
    <property type="match status" value="1"/>
</dbReference>
<evidence type="ECO:0000313" key="8">
    <source>
        <dbReference type="WBParaSite" id="maker-uti_cns_0012213-snap-gene-0.3-mRNA-1"/>
    </source>
</evidence>
<dbReference type="SMART" id="SM00184">
    <property type="entry name" value="RING"/>
    <property type="match status" value="1"/>
</dbReference>
<proteinExistence type="predicted"/>
<dbReference type="PROSITE" id="PS51925">
    <property type="entry name" value="SWIB_MDM2"/>
    <property type="match status" value="1"/>
</dbReference>
<feature type="region of interest" description="Disordered" evidence="4">
    <location>
        <begin position="326"/>
        <end position="484"/>
    </location>
</feature>
<feature type="region of interest" description="Disordered" evidence="4">
    <location>
        <begin position="1241"/>
        <end position="1270"/>
    </location>
</feature>
<keyword evidence="7" id="KW-1185">Reference proteome</keyword>
<reference evidence="8" key="1">
    <citation type="submission" date="2016-11" db="UniProtKB">
        <authorList>
            <consortium name="WormBaseParasite"/>
        </authorList>
    </citation>
    <scope>IDENTIFICATION</scope>
</reference>
<keyword evidence="1 3" id="KW-0479">Metal-binding</keyword>
<dbReference type="Proteomes" id="UP000095280">
    <property type="component" value="Unplaced"/>
</dbReference>
<dbReference type="CDD" id="cd10568">
    <property type="entry name" value="SWIB_like"/>
    <property type="match status" value="1"/>
</dbReference>
<dbReference type="GO" id="GO:0016567">
    <property type="term" value="P:protein ubiquitination"/>
    <property type="evidence" value="ECO:0007669"/>
    <property type="project" value="TreeGrafter"/>
</dbReference>
<feature type="compositionally biased region" description="Low complexity" evidence="4">
    <location>
        <begin position="457"/>
        <end position="470"/>
    </location>
</feature>
<dbReference type="GO" id="GO:0061630">
    <property type="term" value="F:ubiquitin protein ligase activity"/>
    <property type="evidence" value="ECO:0007669"/>
    <property type="project" value="TreeGrafter"/>
</dbReference>
<feature type="compositionally biased region" description="Basic residues" evidence="4">
    <location>
        <begin position="1260"/>
        <end position="1270"/>
    </location>
</feature>
<protein>
    <submittedName>
        <fullName evidence="8">RING-type domain-containing protein</fullName>
    </submittedName>
</protein>
<feature type="region of interest" description="Disordered" evidence="4">
    <location>
        <begin position="234"/>
        <end position="306"/>
    </location>
</feature>
<feature type="compositionally biased region" description="Low complexity" evidence="4">
    <location>
        <begin position="358"/>
        <end position="407"/>
    </location>
</feature>
<feature type="compositionally biased region" description="Polar residues" evidence="4">
    <location>
        <begin position="243"/>
        <end position="253"/>
    </location>
</feature>
<feature type="compositionally biased region" description="Pro residues" evidence="4">
    <location>
        <begin position="341"/>
        <end position="350"/>
    </location>
</feature>
<dbReference type="Pfam" id="PF13639">
    <property type="entry name" value="zf-RING_2"/>
    <property type="match status" value="1"/>
</dbReference>
<dbReference type="Gene3D" id="1.10.245.10">
    <property type="entry name" value="SWIB/MDM2 domain"/>
    <property type="match status" value="1"/>
</dbReference>
<dbReference type="PANTHER" id="PTHR46171:SF3">
    <property type="entry name" value="GH10160P"/>
    <property type="match status" value="1"/>
</dbReference>
<feature type="compositionally biased region" description="Low complexity" evidence="4">
    <location>
        <begin position="254"/>
        <end position="270"/>
    </location>
</feature>
<sequence>VRRAGESPVRVTVLLTPEQRPPRYRLQPQLGRLLGLHTGTQAQAAHAFWRYVAAKSLLDPLDRACLVLDQPLGELFRSDGQASKEPVRIPTADVPRRLAQLLLPMEPLSLNYLVSAEAGVKRCVNYELELDAEDSGVLSAAAEPVAMSGSTLQEGGSLVGKFRRTQALFGHTTAHNGAQRRATTAHSGALAHSGAQRRTPEDTGAWRRGAAGAAPHAALPLWRSHLTAQLNTANMRPTKESRSASSCTNAGTNSKSPSNSSSTRDSASPPAQHGPSGGAGSVRFSTQSPPLIQLSPALSPPPYDLRERPRRRQISSLELANDFVHRLTPAPGSPDDFLAKTPPPPPQQPPPRKRRRTSAASSSSSSTVNSANGGDAATASAGSGLARSETGSSARSSAHRSSQQQQQFPMHPPAASASLWRSASSSSGVANQQQPSGPQQQSLEQPPPPPPLHRLHAAAPASQQQSLPTLLPIPPPQQFRTGQDSGAGFVYVSQFSQHRPPTAYHVTEGFDLLPAAYLDQFGVANLAQQQQTQQQQPQQQQPQQQQQRRSAGAGQPPARLQIRAGQPASPTRRHGRSSCVVCLADFEARQQLRGLACGHEFHARCVDRWLKQNRTCPICRADALSGKPQRLQHPVAVTRCGSEVSWKLCCDGGAVGVPVVDLRLGHREPDEHSQNYIADEQYGRWDFRFEHFANGNSLVQQLTPGLIVRNKSFNVGLALRRAGHLLGHAGPVQPESDHQPEYIPGHGRDQVAAPQAEHPDAHSESQTETDGVPDEPKRHQGDDHAGVVKVAATQRRYVAPSRGDDEHTYHVGGSMTPQDDTANGEDLLHLGEISLVNSVDAKMENIVIGEANDGHDLKVLGALTTTIDLRGRLHPAQLTILKAEKQFVIKGAEAKILRLIPNFAGKAKPLNELRRDNVAFVSTDGCNRAFEAFKQEITSQPVVQPYFLEKEVTTTTDAPKARLQFTDWTVDPQNVSDAINFVAFEFLTIERHRILSELEIDTFIQKFIIERCQDDLVHLFAFHIISGAHVPADSGDGCRAGAHAWLHGEDEQLEDDALGCQLRLAQVPGNKGAHLGGAHEDQLVGDRREQIVVVLTPLQEAAHGPACRARHLLDSESQLEHEQRLQTEADQQGHQVHEQVTETAKLAMSKASMPRAPQKARVAGYIRAYSSTETVCIEASLGLGAVVKFPGNSVATVVPLESSWWICGSGTQLTPGLIVSNKSFNVGLALRGAGHLLGHAGPVQPESDYQPEDTPSHGRDQKKKTGSRKARHVKVNWPPLGCFTGSSSTCNFHGLQRLPLYAALINQFFLWLCGIVAGVGVVHSGWKLQPLDGEVLEHHELALLERLEPEFLVGKPVGPAHDLFISTKPVPLNLCAPQPAMHQVKSALQEAVMSAVRCWPVAIYQAAVKDQPYCPAVNDLERAEACGAVHRGVTGLEPAEHLDLALPPQTAVQHLRRAVTQKHRLEQCVCHRHRVNHRQSCRLHSLRESAANAHYVRIAVAYSPERPFDSDLHQPQSLLWLVRALLGEAYGAASHPVLHVLPQLKDEYWPSGLAHLAPHCLRPAGTAGQKRTAAESTATEPAGSGSLVVSQWSEQTLKLDTLSRYIQKFFRLHTSAQQLSVCRRVIVFGLVEGARGKRAYRLPCWRTAARAPPPDCTFQRVCDTRPRPLAREQAGCGRLDEVLRQLEDTLPACQWNPWNLEPHQLLAACGQQPPNEARPAPRYPPILVIAAELAPMHGCMVMMNSWKMMPWAASSALPRYPATKEAAHGPACRARQSLHLLDSESQLEHEQRLQTEADQQGHQ</sequence>
<feature type="domain" description="RING-type" evidence="5">
    <location>
        <begin position="579"/>
        <end position="620"/>
    </location>
</feature>
<dbReference type="PROSITE" id="PS50089">
    <property type="entry name" value="ZF_RING_2"/>
    <property type="match status" value="1"/>
</dbReference>
<dbReference type="SUPFAM" id="SSF57850">
    <property type="entry name" value="RING/U-box"/>
    <property type="match status" value="1"/>
</dbReference>
<dbReference type="CDD" id="cd16472">
    <property type="entry name" value="RING-H2_RNF38-like"/>
    <property type="match status" value="1"/>
</dbReference>
<evidence type="ECO:0000313" key="7">
    <source>
        <dbReference type="Proteomes" id="UP000095280"/>
    </source>
</evidence>
<dbReference type="SUPFAM" id="SSF47592">
    <property type="entry name" value="SWIB/MDM2 domain"/>
    <property type="match status" value="1"/>
</dbReference>
<organism evidence="7 8">
    <name type="scientific">Macrostomum lignano</name>
    <dbReference type="NCBI Taxonomy" id="282301"/>
    <lineage>
        <taxon>Eukaryota</taxon>
        <taxon>Metazoa</taxon>
        <taxon>Spiralia</taxon>
        <taxon>Lophotrochozoa</taxon>
        <taxon>Platyhelminthes</taxon>
        <taxon>Rhabditophora</taxon>
        <taxon>Macrostomorpha</taxon>
        <taxon>Macrostomida</taxon>
        <taxon>Macrostomidae</taxon>
        <taxon>Macrostomum</taxon>
    </lineage>
</organism>
<evidence type="ECO:0000259" key="5">
    <source>
        <dbReference type="PROSITE" id="PS50089"/>
    </source>
</evidence>
<feature type="domain" description="DM2" evidence="6">
    <location>
        <begin position="19"/>
        <end position="104"/>
    </location>
</feature>
<dbReference type="SUPFAM" id="SSF56672">
    <property type="entry name" value="DNA/RNA polymerases"/>
    <property type="match status" value="1"/>
</dbReference>
<dbReference type="InterPro" id="IPR036885">
    <property type="entry name" value="SWIB_MDM2_dom_sf"/>
</dbReference>
<keyword evidence="2" id="KW-0862">Zinc</keyword>
<dbReference type="WBParaSite" id="maker-uti_cns_0012213-snap-gene-0.3-mRNA-1">
    <property type="protein sequence ID" value="maker-uti_cns_0012213-snap-gene-0.3-mRNA-1"/>
    <property type="gene ID" value="maker-uti_cns_0012213-snap-gene-0.3"/>
</dbReference>
<accession>A0A1I8IFP9</accession>
<evidence type="ECO:0000256" key="1">
    <source>
        <dbReference type="ARBA" id="ARBA00022771"/>
    </source>
</evidence>